<sequence>MFQAIVRLATRQSCHRRLSTAILRPHPVFHPRLFLIRQISRSFTRMSAENETLPPEAVQATISGVQVAVQQPIVELESESKHAFQSDNPLVWIDCEMSGLNPPHDKLLQIACFITDAQLNLLDTEGFETVISRPKALLDEMDEWCIDTHGRNGLTERVLKSDVTADDAGRALLEYIKKYVPEPRTAIMCGNTIHFDKLFISIEMPEVVEYLYYRVGDVSSIKEFARRWCSVKVLEGLPVKKYAHEAKQDILESIEEARYYRKVLFQRDD</sequence>
<keyword evidence="4" id="KW-0269">Exonuclease</keyword>
<keyword evidence="7" id="KW-1185">Reference proteome</keyword>
<evidence type="ECO:0000259" key="5">
    <source>
        <dbReference type="SMART" id="SM00479"/>
    </source>
</evidence>
<organism evidence="6 7">
    <name type="scientific">Orbilia ellipsospora</name>
    <dbReference type="NCBI Taxonomy" id="2528407"/>
    <lineage>
        <taxon>Eukaryota</taxon>
        <taxon>Fungi</taxon>
        <taxon>Dikarya</taxon>
        <taxon>Ascomycota</taxon>
        <taxon>Pezizomycotina</taxon>
        <taxon>Orbiliomycetes</taxon>
        <taxon>Orbiliales</taxon>
        <taxon>Orbiliaceae</taxon>
        <taxon>Orbilia</taxon>
    </lineage>
</organism>
<protein>
    <recommendedName>
        <fullName evidence="5">Exonuclease domain-containing protein</fullName>
    </recommendedName>
</protein>
<dbReference type="SUPFAM" id="SSF53098">
    <property type="entry name" value="Ribonuclease H-like"/>
    <property type="match status" value="1"/>
</dbReference>
<dbReference type="InterPro" id="IPR013520">
    <property type="entry name" value="Ribonucl_H"/>
</dbReference>
<evidence type="ECO:0000313" key="7">
    <source>
        <dbReference type="Proteomes" id="UP001365542"/>
    </source>
</evidence>
<comment type="similarity">
    <text evidence="1">Belongs to the oligoribonuclease family.</text>
</comment>
<evidence type="ECO:0000256" key="4">
    <source>
        <dbReference type="ARBA" id="ARBA00022839"/>
    </source>
</evidence>
<name>A0AAV9X950_9PEZI</name>
<proteinExistence type="inferred from homology"/>
<keyword evidence="3" id="KW-0378">Hydrolase</keyword>
<keyword evidence="2" id="KW-0540">Nuclease</keyword>
<dbReference type="EMBL" id="JAVHJO010000007">
    <property type="protein sequence ID" value="KAK6538613.1"/>
    <property type="molecule type" value="Genomic_DNA"/>
</dbReference>
<evidence type="ECO:0000256" key="3">
    <source>
        <dbReference type="ARBA" id="ARBA00022801"/>
    </source>
</evidence>
<dbReference type="InterPro" id="IPR036397">
    <property type="entry name" value="RNaseH_sf"/>
</dbReference>
<dbReference type="CDD" id="cd06135">
    <property type="entry name" value="Orn"/>
    <property type="match status" value="1"/>
</dbReference>
<dbReference type="InterPro" id="IPR012337">
    <property type="entry name" value="RNaseH-like_sf"/>
</dbReference>
<reference evidence="6 7" key="1">
    <citation type="submission" date="2019-10" db="EMBL/GenBank/DDBJ databases">
        <authorList>
            <person name="Palmer J.M."/>
        </authorList>
    </citation>
    <scope>NUCLEOTIDE SEQUENCE [LARGE SCALE GENOMIC DNA]</scope>
    <source>
        <strain evidence="6 7">TWF694</strain>
    </source>
</reference>
<comment type="caution">
    <text evidence="6">The sequence shown here is derived from an EMBL/GenBank/DDBJ whole genome shotgun (WGS) entry which is preliminary data.</text>
</comment>
<dbReference type="SMART" id="SM00479">
    <property type="entry name" value="EXOIII"/>
    <property type="match status" value="1"/>
</dbReference>
<dbReference type="PANTHER" id="PTHR11046">
    <property type="entry name" value="OLIGORIBONUCLEASE, MITOCHONDRIAL"/>
    <property type="match status" value="1"/>
</dbReference>
<evidence type="ECO:0000256" key="2">
    <source>
        <dbReference type="ARBA" id="ARBA00022722"/>
    </source>
</evidence>
<gene>
    <name evidence="6" type="ORF">TWF694_010191</name>
</gene>
<evidence type="ECO:0000313" key="6">
    <source>
        <dbReference type="EMBL" id="KAK6538613.1"/>
    </source>
</evidence>
<dbReference type="NCBIfam" id="NF003765">
    <property type="entry name" value="PRK05359.1"/>
    <property type="match status" value="1"/>
</dbReference>
<dbReference type="GO" id="GO:0000175">
    <property type="term" value="F:3'-5'-RNA exonuclease activity"/>
    <property type="evidence" value="ECO:0007669"/>
    <property type="project" value="InterPro"/>
</dbReference>
<evidence type="ECO:0000256" key="1">
    <source>
        <dbReference type="ARBA" id="ARBA00009921"/>
    </source>
</evidence>
<dbReference type="PANTHER" id="PTHR11046:SF0">
    <property type="entry name" value="OLIGORIBONUCLEASE, MITOCHONDRIAL"/>
    <property type="match status" value="1"/>
</dbReference>
<dbReference type="AlphaFoldDB" id="A0AAV9X950"/>
<dbReference type="Gene3D" id="3.30.420.10">
    <property type="entry name" value="Ribonuclease H-like superfamily/Ribonuclease H"/>
    <property type="match status" value="1"/>
</dbReference>
<dbReference type="Pfam" id="PF00929">
    <property type="entry name" value="RNase_T"/>
    <property type="match status" value="1"/>
</dbReference>
<dbReference type="GO" id="GO:0005739">
    <property type="term" value="C:mitochondrion"/>
    <property type="evidence" value="ECO:0007669"/>
    <property type="project" value="TreeGrafter"/>
</dbReference>
<accession>A0AAV9X950</accession>
<dbReference type="FunFam" id="3.30.420.10:FF:000003">
    <property type="entry name" value="Oligoribonuclease"/>
    <property type="match status" value="1"/>
</dbReference>
<feature type="domain" description="Exonuclease" evidence="5">
    <location>
        <begin position="89"/>
        <end position="266"/>
    </location>
</feature>
<dbReference type="InterPro" id="IPR022894">
    <property type="entry name" value="Oligoribonuclease"/>
</dbReference>
<dbReference type="GO" id="GO:0003676">
    <property type="term" value="F:nucleic acid binding"/>
    <property type="evidence" value="ECO:0007669"/>
    <property type="project" value="InterPro"/>
</dbReference>
<dbReference type="Proteomes" id="UP001365542">
    <property type="component" value="Unassembled WGS sequence"/>
</dbReference>